<dbReference type="AlphaFoldDB" id="A0AA88YU99"/>
<dbReference type="InterPro" id="IPR016187">
    <property type="entry name" value="CTDL_fold"/>
</dbReference>
<dbReference type="Proteomes" id="UP001186944">
    <property type="component" value="Unassembled WGS sequence"/>
</dbReference>
<dbReference type="PANTHER" id="PTHR22799">
    <property type="entry name" value="TETRANECTIN-RELATED"/>
    <property type="match status" value="1"/>
</dbReference>
<evidence type="ECO:0000313" key="6">
    <source>
        <dbReference type="EMBL" id="KAK3105657.1"/>
    </source>
</evidence>
<dbReference type="SUPFAM" id="SSF56436">
    <property type="entry name" value="C-type lectin-like"/>
    <property type="match status" value="1"/>
</dbReference>
<dbReference type="Gene3D" id="3.10.100.10">
    <property type="entry name" value="Mannose-Binding Protein A, subunit A"/>
    <property type="match status" value="1"/>
</dbReference>
<keyword evidence="2" id="KW-0964">Secreted</keyword>
<gene>
    <name evidence="6" type="ORF">FSP39_002808</name>
</gene>
<evidence type="ECO:0000259" key="5">
    <source>
        <dbReference type="PROSITE" id="PS50041"/>
    </source>
</evidence>
<reference evidence="6" key="1">
    <citation type="submission" date="2019-08" db="EMBL/GenBank/DDBJ databases">
        <title>The improved chromosome-level genome for the pearl oyster Pinctada fucata martensii using PacBio sequencing and Hi-C.</title>
        <authorList>
            <person name="Zheng Z."/>
        </authorList>
    </citation>
    <scope>NUCLEOTIDE SEQUENCE</scope>
    <source>
        <strain evidence="6">ZZ-2019</strain>
        <tissue evidence="6">Adductor muscle</tissue>
    </source>
</reference>
<keyword evidence="3" id="KW-0732">Signal</keyword>
<comment type="subcellular location">
    <subcellularLocation>
        <location evidence="1">Secreted</location>
    </subcellularLocation>
</comment>
<evidence type="ECO:0000313" key="7">
    <source>
        <dbReference type="Proteomes" id="UP001186944"/>
    </source>
</evidence>
<keyword evidence="7" id="KW-1185">Reference proteome</keyword>
<proteinExistence type="predicted"/>
<protein>
    <recommendedName>
        <fullName evidence="5">C-type lectin domain-containing protein</fullName>
    </recommendedName>
</protein>
<organism evidence="6 7">
    <name type="scientific">Pinctada imbricata</name>
    <name type="common">Atlantic pearl-oyster</name>
    <name type="synonym">Pinctada martensii</name>
    <dbReference type="NCBI Taxonomy" id="66713"/>
    <lineage>
        <taxon>Eukaryota</taxon>
        <taxon>Metazoa</taxon>
        <taxon>Spiralia</taxon>
        <taxon>Lophotrochozoa</taxon>
        <taxon>Mollusca</taxon>
        <taxon>Bivalvia</taxon>
        <taxon>Autobranchia</taxon>
        <taxon>Pteriomorphia</taxon>
        <taxon>Pterioida</taxon>
        <taxon>Pterioidea</taxon>
        <taxon>Pteriidae</taxon>
        <taxon>Pinctada</taxon>
    </lineage>
</organism>
<sequence>MHLSAILASTNCSKLVIGSDEEAALVKAITHAFPNSTHILCSRHIQQNARQRLTDDAVSKSGRDTILDMIFGSDGLVNANDSICFDEKSVEIETKCEDISNKFLSYFQKRLKETIRKKVNEPQIACDLESWTNNNSESINNVLKHLVQWKSKPLMDLINAISTYANAQFKDIRRSIVGVGQFRLSKSHKHFEVSKTVWVSKTDEERSRLYKRCRNFISKDSKTITSTDGQTTVVAPRAHGKNVRFYIGVADYFVEGKWMFISSLKQAAPTYWDSGEPNNDGNEDCVEILPGSGQWADCSCTLQRNFICEKNV</sequence>
<dbReference type="GO" id="GO:0005615">
    <property type="term" value="C:extracellular space"/>
    <property type="evidence" value="ECO:0007669"/>
    <property type="project" value="TreeGrafter"/>
</dbReference>
<evidence type="ECO:0000256" key="1">
    <source>
        <dbReference type="ARBA" id="ARBA00004613"/>
    </source>
</evidence>
<dbReference type="GO" id="GO:0030246">
    <property type="term" value="F:carbohydrate binding"/>
    <property type="evidence" value="ECO:0007669"/>
    <property type="project" value="UniProtKB-KW"/>
</dbReference>
<dbReference type="InterPro" id="IPR051663">
    <property type="entry name" value="CLec_Tetranectin-domain"/>
</dbReference>
<dbReference type="PANTHER" id="PTHR22799:SF1">
    <property type="entry name" value="C-TYPE LECTIN DOMAIN FAMILY 11 MEMBER A"/>
    <property type="match status" value="1"/>
</dbReference>
<dbReference type="PROSITE" id="PS50041">
    <property type="entry name" value="C_TYPE_LECTIN_2"/>
    <property type="match status" value="1"/>
</dbReference>
<evidence type="ECO:0000256" key="4">
    <source>
        <dbReference type="ARBA" id="ARBA00022734"/>
    </source>
</evidence>
<evidence type="ECO:0000256" key="2">
    <source>
        <dbReference type="ARBA" id="ARBA00022525"/>
    </source>
</evidence>
<comment type="caution">
    <text evidence="6">The sequence shown here is derived from an EMBL/GenBank/DDBJ whole genome shotgun (WGS) entry which is preliminary data.</text>
</comment>
<dbReference type="InterPro" id="IPR001304">
    <property type="entry name" value="C-type_lectin-like"/>
</dbReference>
<dbReference type="InterPro" id="IPR016186">
    <property type="entry name" value="C-type_lectin-like/link_sf"/>
</dbReference>
<name>A0AA88YU99_PINIB</name>
<dbReference type="EMBL" id="VSWD01000003">
    <property type="protein sequence ID" value="KAK3105657.1"/>
    <property type="molecule type" value="Genomic_DNA"/>
</dbReference>
<evidence type="ECO:0000256" key="3">
    <source>
        <dbReference type="ARBA" id="ARBA00022729"/>
    </source>
</evidence>
<accession>A0AA88YU99</accession>
<dbReference type="Pfam" id="PF00059">
    <property type="entry name" value="Lectin_C"/>
    <property type="match status" value="1"/>
</dbReference>
<feature type="domain" description="C-type lectin" evidence="5">
    <location>
        <begin position="223"/>
        <end position="309"/>
    </location>
</feature>
<dbReference type="GO" id="GO:0008083">
    <property type="term" value="F:growth factor activity"/>
    <property type="evidence" value="ECO:0007669"/>
    <property type="project" value="TreeGrafter"/>
</dbReference>
<keyword evidence="4" id="KW-0430">Lectin</keyword>